<keyword evidence="1" id="KW-1133">Transmembrane helix</keyword>
<evidence type="ECO:0000256" key="1">
    <source>
        <dbReference type="SAM" id="Phobius"/>
    </source>
</evidence>
<organism evidence="2 3">
    <name type="scientific">Rhodopseudomonas palustris (strain BisB5)</name>
    <dbReference type="NCBI Taxonomy" id="316057"/>
    <lineage>
        <taxon>Bacteria</taxon>
        <taxon>Pseudomonadati</taxon>
        <taxon>Pseudomonadota</taxon>
        <taxon>Alphaproteobacteria</taxon>
        <taxon>Hyphomicrobiales</taxon>
        <taxon>Nitrobacteraceae</taxon>
        <taxon>Rhodopseudomonas</taxon>
    </lineage>
</organism>
<keyword evidence="1" id="KW-0812">Transmembrane</keyword>
<gene>
    <name evidence="2" type="ordered locus">RPD_2091</name>
</gene>
<dbReference type="AlphaFoldDB" id="Q139B3"/>
<proteinExistence type="predicted"/>
<evidence type="ECO:0000313" key="2">
    <source>
        <dbReference type="EMBL" id="ABE39326.1"/>
    </source>
</evidence>
<dbReference type="KEGG" id="rpd:RPD_2091"/>
<accession>Q139B3</accession>
<name>Q139B3_RHOPS</name>
<feature type="transmembrane region" description="Helical" evidence="1">
    <location>
        <begin position="61"/>
        <end position="81"/>
    </location>
</feature>
<protein>
    <submittedName>
        <fullName evidence="2">Uncharacterized protein</fullName>
    </submittedName>
</protein>
<sequence length="109" mass="12045">MKNHRLTLPGDEDHHVLPFQPRIPPSAALAHGRQLPPVQADLSRYEHGGDESHDDFRHRMLTNIAGMVLTVILTAIGFWLATSISDLSKTQDCVLMGRRDCANIAILPG</sequence>
<reference evidence="2 3" key="1">
    <citation type="submission" date="2006-03" db="EMBL/GenBank/DDBJ databases">
        <title>Complete sequence of Rhodopseudomonas palustris BisB5.</title>
        <authorList>
            <consortium name="US DOE Joint Genome Institute"/>
            <person name="Copeland A."/>
            <person name="Lucas S."/>
            <person name="Lapidus A."/>
            <person name="Barry K."/>
            <person name="Detter J.C."/>
            <person name="Glavina del Rio T."/>
            <person name="Hammon N."/>
            <person name="Israni S."/>
            <person name="Dalin E."/>
            <person name="Tice H."/>
            <person name="Pitluck S."/>
            <person name="Chain P."/>
            <person name="Malfatti S."/>
            <person name="Shin M."/>
            <person name="Vergez L."/>
            <person name="Schmutz J."/>
            <person name="Larimer F."/>
            <person name="Land M."/>
            <person name="Hauser L."/>
            <person name="Pelletier D.A."/>
            <person name="Kyrpides N."/>
            <person name="Lykidis A."/>
            <person name="Oda Y."/>
            <person name="Harwood C.S."/>
            <person name="Richardson P."/>
        </authorList>
    </citation>
    <scope>NUCLEOTIDE SEQUENCE [LARGE SCALE GENOMIC DNA]</scope>
    <source>
        <strain evidence="2 3">BisB5</strain>
    </source>
</reference>
<dbReference type="STRING" id="316057.RPD_2091"/>
<keyword evidence="1" id="KW-0472">Membrane</keyword>
<dbReference type="EMBL" id="CP000283">
    <property type="protein sequence ID" value="ABE39326.1"/>
    <property type="molecule type" value="Genomic_DNA"/>
</dbReference>
<dbReference type="BioCyc" id="RPAL316057:RPD_RS10495-MONOMER"/>
<dbReference type="Proteomes" id="UP000001818">
    <property type="component" value="Chromosome"/>
</dbReference>
<evidence type="ECO:0000313" key="3">
    <source>
        <dbReference type="Proteomes" id="UP000001818"/>
    </source>
</evidence>
<dbReference type="HOGENOM" id="CLU_147208_0_0_5"/>